<feature type="compositionally biased region" description="Polar residues" evidence="1">
    <location>
        <begin position="204"/>
        <end position="217"/>
    </location>
</feature>
<evidence type="ECO:0000313" key="4">
    <source>
        <dbReference type="WBParaSite" id="ECPE_0001193001-mRNA-1"/>
    </source>
</evidence>
<keyword evidence="3" id="KW-1185">Reference proteome</keyword>
<reference evidence="2 3" key="2">
    <citation type="submission" date="2018-11" db="EMBL/GenBank/DDBJ databases">
        <authorList>
            <consortium name="Pathogen Informatics"/>
        </authorList>
    </citation>
    <scope>NUCLEOTIDE SEQUENCE [LARGE SCALE GENOMIC DNA]</scope>
    <source>
        <strain evidence="2 3">Egypt</strain>
    </source>
</reference>
<feature type="compositionally biased region" description="Polar residues" evidence="1">
    <location>
        <begin position="115"/>
        <end position="144"/>
    </location>
</feature>
<gene>
    <name evidence="2" type="ORF">ECPE_LOCUS11895</name>
</gene>
<feature type="compositionally biased region" description="Low complexity" evidence="1">
    <location>
        <begin position="67"/>
        <end position="87"/>
    </location>
</feature>
<organism evidence="4">
    <name type="scientific">Echinostoma caproni</name>
    <dbReference type="NCBI Taxonomy" id="27848"/>
    <lineage>
        <taxon>Eukaryota</taxon>
        <taxon>Metazoa</taxon>
        <taxon>Spiralia</taxon>
        <taxon>Lophotrochozoa</taxon>
        <taxon>Platyhelminthes</taxon>
        <taxon>Trematoda</taxon>
        <taxon>Digenea</taxon>
        <taxon>Plagiorchiida</taxon>
        <taxon>Echinostomata</taxon>
        <taxon>Echinostomatoidea</taxon>
        <taxon>Echinostomatidae</taxon>
        <taxon>Echinostoma</taxon>
    </lineage>
</organism>
<feature type="compositionally biased region" description="Low complexity" evidence="1">
    <location>
        <begin position="97"/>
        <end position="112"/>
    </location>
</feature>
<dbReference type="EMBL" id="UZAN01051733">
    <property type="protein sequence ID" value="VDP89092.1"/>
    <property type="molecule type" value="Genomic_DNA"/>
</dbReference>
<dbReference type="WBParaSite" id="ECPE_0001193001-mRNA-1">
    <property type="protein sequence ID" value="ECPE_0001193001-mRNA-1"/>
    <property type="gene ID" value="ECPE_0001193001"/>
</dbReference>
<accession>A0A183AY60</accession>
<proteinExistence type="predicted"/>
<feature type="region of interest" description="Disordered" evidence="1">
    <location>
        <begin position="1"/>
        <end position="258"/>
    </location>
</feature>
<dbReference type="AlphaFoldDB" id="A0A183AY60"/>
<name>A0A183AY60_9TREM</name>
<dbReference type="Proteomes" id="UP000272942">
    <property type="component" value="Unassembled WGS sequence"/>
</dbReference>
<evidence type="ECO:0000313" key="3">
    <source>
        <dbReference type="Proteomes" id="UP000272942"/>
    </source>
</evidence>
<feature type="compositionally biased region" description="Polar residues" evidence="1">
    <location>
        <begin position="188"/>
        <end position="197"/>
    </location>
</feature>
<sequence>MTKLSPNRKVSCPSTMKPEPPCTNLTPTSSSHNTSAAATTPTSAVPGSMTTQSSCMREDVTTRNVRSTASASSTSSSRSSCSSASSTVDVGANSHAIPSGPSDSIPGPMMPGAGDSTTYPSSCPSSNQSVNLNRPPHSGSTPTSIDPGLGQDSLRSNTTPYTNNGNNTKCTDVTNGTTNSSHHSSLTAGINTSTGTTGEEDYHTNTAYSTPSNSTPYGSAAGQRLSTHPGTIPTHSSPAPPSGGRHVPTAPPLSSAMGVHSSLRFDADLQKARTSVYE</sequence>
<evidence type="ECO:0000313" key="2">
    <source>
        <dbReference type="EMBL" id="VDP89092.1"/>
    </source>
</evidence>
<feature type="compositionally biased region" description="Low complexity" evidence="1">
    <location>
        <begin position="157"/>
        <end position="187"/>
    </location>
</feature>
<feature type="compositionally biased region" description="Polar residues" evidence="1">
    <location>
        <begin position="224"/>
        <end position="237"/>
    </location>
</feature>
<protein>
    <submittedName>
        <fullName evidence="4">Protein CBFA2T1</fullName>
    </submittedName>
</protein>
<evidence type="ECO:0000256" key="1">
    <source>
        <dbReference type="SAM" id="MobiDB-lite"/>
    </source>
</evidence>
<feature type="compositionally biased region" description="Low complexity" evidence="1">
    <location>
        <begin position="26"/>
        <end position="48"/>
    </location>
</feature>
<reference evidence="4" key="1">
    <citation type="submission" date="2016-06" db="UniProtKB">
        <authorList>
            <consortium name="WormBaseParasite"/>
        </authorList>
    </citation>
    <scope>IDENTIFICATION</scope>
</reference>